<dbReference type="InterPro" id="IPR017972">
    <property type="entry name" value="Cyt_P450_CS"/>
</dbReference>
<evidence type="ECO:0000256" key="1">
    <source>
        <dbReference type="ARBA" id="ARBA00001971"/>
    </source>
</evidence>
<keyword evidence="12 15" id="KW-0503">Monooxygenase</keyword>
<dbReference type="Bgee" id="ENSECAG00000028267">
    <property type="expression patterns" value="Expressed in liver and 20 other cell types or tissues"/>
</dbReference>
<dbReference type="Pfam" id="PF00067">
    <property type="entry name" value="p450"/>
    <property type="match status" value="1"/>
</dbReference>
<dbReference type="OrthoDB" id="1103324at2759"/>
<dbReference type="GO" id="GO:0042178">
    <property type="term" value="P:xenobiotic catabolic process"/>
    <property type="evidence" value="ECO:0000318"/>
    <property type="project" value="GO_Central"/>
</dbReference>
<reference evidence="17" key="2">
    <citation type="submission" date="2025-08" db="UniProtKB">
        <authorList>
            <consortium name="Ensembl"/>
        </authorList>
    </citation>
    <scope>IDENTIFICATION</scope>
    <source>
        <strain evidence="17">Thoroughbred</strain>
    </source>
</reference>
<dbReference type="OMA" id="ACKEAMR"/>
<organism evidence="17 18">
    <name type="scientific">Equus caballus</name>
    <name type="common">Horse</name>
    <dbReference type="NCBI Taxonomy" id="9796"/>
    <lineage>
        <taxon>Eukaryota</taxon>
        <taxon>Metazoa</taxon>
        <taxon>Chordata</taxon>
        <taxon>Craniata</taxon>
        <taxon>Vertebrata</taxon>
        <taxon>Euteleostomi</taxon>
        <taxon>Mammalia</taxon>
        <taxon>Eutheria</taxon>
        <taxon>Laurasiatheria</taxon>
        <taxon>Perissodactyla</taxon>
        <taxon>Equidae</taxon>
        <taxon>Equus</taxon>
    </lineage>
</organism>
<dbReference type="FunFam" id="1.10.630.10:FF:000299">
    <property type="entry name" value="Cytochrome P450 2C9"/>
    <property type="match status" value="1"/>
</dbReference>
<dbReference type="PROSITE" id="PS00086">
    <property type="entry name" value="CYTOCHROME_P450"/>
    <property type="match status" value="1"/>
</dbReference>
<comment type="similarity">
    <text evidence="4 15">Belongs to the cytochrome P450 family.</text>
</comment>
<evidence type="ECO:0000256" key="14">
    <source>
        <dbReference type="PIRSR" id="PIRSR602401-1"/>
    </source>
</evidence>
<gene>
    <name evidence="19" type="primary">CYP2C111</name>
    <name evidence="17" type="synonym">LOC100071061</name>
</gene>
<dbReference type="PANTHER" id="PTHR24300">
    <property type="entry name" value="CYTOCHROME P450 508A4-RELATED"/>
    <property type="match status" value="1"/>
</dbReference>
<evidence type="ECO:0000256" key="12">
    <source>
        <dbReference type="ARBA" id="ARBA00023033"/>
    </source>
</evidence>
<keyword evidence="8" id="KW-0256">Endoplasmic reticulum</keyword>
<dbReference type="VGNC" id="VGNC:103389">
    <property type="gene designation" value="CYP2C111"/>
</dbReference>
<dbReference type="GO" id="GO:0005737">
    <property type="term" value="C:cytoplasm"/>
    <property type="evidence" value="ECO:0000318"/>
    <property type="project" value="GO_Central"/>
</dbReference>
<evidence type="ECO:0000313" key="18">
    <source>
        <dbReference type="Proteomes" id="UP000002281"/>
    </source>
</evidence>
<evidence type="ECO:0000256" key="9">
    <source>
        <dbReference type="ARBA" id="ARBA00022848"/>
    </source>
</evidence>
<evidence type="ECO:0000313" key="19">
    <source>
        <dbReference type="VGNC" id="VGNC:103389"/>
    </source>
</evidence>
<evidence type="ECO:0000256" key="11">
    <source>
        <dbReference type="ARBA" id="ARBA00023004"/>
    </source>
</evidence>
<dbReference type="KEGG" id="ecb:100071061"/>
<keyword evidence="7 14" id="KW-0479">Metal-binding</keyword>
<sequence>MHLVVVLGLCLSCLLLLSLWKQRSRKGKLPPGPTPLPIIGNILQLDVKDISKSFINLSKVYGPVFTLYLGLEPTVVLHGYKAVKEALIDLGEEFSGRGSFPLAERANKGHGILFSNGKRWKEIRRFSLMTLRNFGMGKRSIEDRVQQEACCLVEELRKTSASPCNPTFILGCAPCNVICSVIFHNRFDYTDQNVLNLLELFNENVNILSSPWAQVCNNFPAVIDYIPGRHKKLLKNVADIKSYLLEKIKEHQESLDINNPRDFIDCFLIKMEQEKYNQYSEFTVENLVTTAFDLFAAGTETTSTTLRYGLLLLLKHPEVTAKVHEEIDRVIGRDRSPCMQDKSHMPYTDAVVHEIQRYINLVPNNLPHAVTCDIKFRNYLIPKGTTILTSLTSVLHDDKEFPNPEVFDPGHFLDKSGNFKKSDYFMAFSAGKRMCAGEGLARMELFLFLTTILQKFTLKSVVDPKDIDTTPVANGFTSVPPSYQLHFIPL</sequence>
<evidence type="ECO:0000256" key="5">
    <source>
        <dbReference type="ARBA" id="ARBA00012109"/>
    </source>
</evidence>
<dbReference type="GO" id="GO:0019373">
    <property type="term" value="P:epoxygenase P450 pathway"/>
    <property type="evidence" value="ECO:0000318"/>
    <property type="project" value="GO_Central"/>
</dbReference>
<dbReference type="PANTHER" id="PTHR24300:SF423">
    <property type="entry name" value="CYTOCHROME P450 2C18"/>
    <property type="match status" value="1"/>
</dbReference>
<dbReference type="Proteomes" id="UP000002281">
    <property type="component" value="Chromosome 1"/>
</dbReference>
<dbReference type="Ensembl" id="ENSECAT00000046948.2">
    <property type="protein sequence ID" value="ENSECAP00000028011.1"/>
    <property type="gene ID" value="ENSECAG00000046727.1"/>
</dbReference>
<keyword evidence="11 14" id="KW-0408">Iron</keyword>
<dbReference type="InterPro" id="IPR001128">
    <property type="entry name" value="Cyt_P450"/>
</dbReference>
<proteinExistence type="evidence at protein level"/>
<dbReference type="GeneTree" id="ENSGT00940000154299"/>
<dbReference type="GeneID" id="100071061"/>
<dbReference type="GO" id="GO:0020037">
    <property type="term" value="F:heme binding"/>
    <property type="evidence" value="ECO:0000318"/>
    <property type="project" value="GO_Central"/>
</dbReference>
<dbReference type="PRINTS" id="PR00385">
    <property type="entry name" value="P450"/>
</dbReference>
<keyword evidence="16" id="KW-0732">Signal</keyword>
<dbReference type="InterPro" id="IPR050182">
    <property type="entry name" value="Cytochrome_P450_fam2"/>
</dbReference>
<evidence type="ECO:0000256" key="7">
    <source>
        <dbReference type="ARBA" id="ARBA00022723"/>
    </source>
</evidence>
<evidence type="ECO:0000256" key="3">
    <source>
        <dbReference type="ARBA" id="ARBA00004406"/>
    </source>
</evidence>
<evidence type="ECO:0000256" key="13">
    <source>
        <dbReference type="ARBA" id="ARBA00023136"/>
    </source>
</evidence>
<feature type="binding site" description="axial binding residue" evidence="14">
    <location>
        <position position="435"/>
    </location>
    <ligand>
        <name>heme</name>
        <dbReference type="ChEBI" id="CHEBI:30413"/>
    </ligand>
    <ligandPart>
        <name>Fe</name>
        <dbReference type="ChEBI" id="CHEBI:18248"/>
    </ligandPart>
</feature>
<evidence type="ECO:0000256" key="8">
    <source>
        <dbReference type="ARBA" id="ARBA00022824"/>
    </source>
</evidence>
<name>A0A3Q2H4N0_HORSE</name>
<evidence type="ECO:0000256" key="2">
    <source>
        <dbReference type="ARBA" id="ARBA00004174"/>
    </source>
</evidence>
<accession>A0A3Q2H4N0</accession>
<dbReference type="Gene3D" id="1.10.630.10">
    <property type="entry name" value="Cytochrome P450"/>
    <property type="match status" value="1"/>
</dbReference>
<keyword evidence="6 14" id="KW-0349">Heme</keyword>
<dbReference type="CDD" id="cd20665">
    <property type="entry name" value="CYP2C-like"/>
    <property type="match status" value="1"/>
</dbReference>
<reference evidence="17 18" key="1">
    <citation type="journal article" date="2009" name="Science">
        <title>Genome sequence, comparative analysis, and population genetics of the domestic horse.</title>
        <authorList>
            <consortium name="Broad Institute Genome Sequencing Platform"/>
            <consortium name="Broad Institute Whole Genome Assembly Team"/>
            <person name="Wade C.M."/>
            <person name="Giulotto E."/>
            <person name="Sigurdsson S."/>
            <person name="Zoli M."/>
            <person name="Gnerre S."/>
            <person name="Imsland F."/>
            <person name="Lear T.L."/>
            <person name="Adelson D.L."/>
            <person name="Bailey E."/>
            <person name="Bellone R.R."/>
            <person name="Bloecker H."/>
            <person name="Distl O."/>
            <person name="Edgar R.C."/>
            <person name="Garber M."/>
            <person name="Leeb T."/>
            <person name="Mauceli E."/>
            <person name="MacLeod J.N."/>
            <person name="Penedo M.C.T."/>
            <person name="Raison J.M."/>
            <person name="Sharpe T."/>
            <person name="Vogel J."/>
            <person name="Andersson L."/>
            <person name="Antczak D.F."/>
            <person name="Biagi T."/>
            <person name="Binns M.M."/>
            <person name="Chowdhary B.P."/>
            <person name="Coleman S.J."/>
            <person name="Della Valle G."/>
            <person name="Fryc S."/>
            <person name="Guerin G."/>
            <person name="Hasegawa T."/>
            <person name="Hill E.W."/>
            <person name="Jurka J."/>
            <person name="Kiialainen A."/>
            <person name="Lindgren G."/>
            <person name="Liu J."/>
            <person name="Magnani E."/>
            <person name="Mickelson J.R."/>
            <person name="Murray J."/>
            <person name="Nergadze S.G."/>
            <person name="Onofrio R."/>
            <person name="Pedroni S."/>
            <person name="Piras M.F."/>
            <person name="Raudsepp T."/>
            <person name="Rocchi M."/>
            <person name="Roeed K.H."/>
            <person name="Ryder O.A."/>
            <person name="Searle S."/>
            <person name="Skow L."/>
            <person name="Swinburne J.E."/>
            <person name="Syvaenen A.C."/>
            <person name="Tozaki T."/>
            <person name="Valberg S.J."/>
            <person name="Vaudin M."/>
            <person name="White J.R."/>
            <person name="Zody M.C."/>
            <person name="Lander E.S."/>
            <person name="Lindblad-Toh K."/>
        </authorList>
    </citation>
    <scope>NUCLEOTIDE SEQUENCE [LARGE SCALE GENOMIC DNA]</scope>
    <source>
        <strain evidence="17 18">Thoroughbred</strain>
    </source>
</reference>
<evidence type="ECO:0000256" key="16">
    <source>
        <dbReference type="SAM" id="SignalP"/>
    </source>
</evidence>
<keyword evidence="20" id="KW-1267">Proteomics identification</keyword>
<protein>
    <recommendedName>
        <fullName evidence="5">unspecific monooxygenase</fullName>
        <ecNumber evidence="5">1.14.14.1</ecNumber>
    </recommendedName>
</protein>
<dbReference type="GO" id="GO:0005789">
    <property type="term" value="C:endoplasmic reticulum membrane"/>
    <property type="evidence" value="ECO:0007669"/>
    <property type="project" value="UniProtKB-SubCell"/>
</dbReference>
<comment type="subcellular location">
    <subcellularLocation>
        <location evidence="3">Endoplasmic reticulum membrane</location>
        <topology evidence="3">Peripheral membrane protein</topology>
    </subcellularLocation>
    <subcellularLocation>
        <location evidence="2">Microsome membrane</location>
        <topology evidence="2">Peripheral membrane protein</topology>
    </subcellularLocation>
</comment>
<comment type="cofactor">
    <cofactor evidence="1 14">
        <name>heme</name>
        <dbReference type="ChEBI" id="CHEBI:30413"/>
    </cofactor>
</comment>
<dbReference type="GO" id="GO:0005506">
    <property type="term" value="F:iron ion binding"/>
    <property type="evidence" value="ECO:0007669"/>
    <property type="project" value="InterPro"/>
</dbReference>
<evidence type="ECO:0000313" key="17">
    <source>
        <dbReference type="Ensembl" id="ENSECAP00000028011.1"/>
    </source>
</evidence>
<dbReference type="EC" id="1.14.14.1" evidence="5"/>
<dbReference type="AlphaFoldDB" id="A0A3Q2H4N0"/>
<evidence type="ECO:0000256" key="4">
    <source>
        <dbReference type="ARBA" id="ARBA00010617"/>
    </source>
</evidence>
<dbReference type="RefSeq" id="XP_001500795.1">
    <property type="nucleotide sequence ID" value="XM_001500745.2"/>
</dbReference>
<evidence type="ECO:0007829" key="20">
    <source>
        <dbReference type="PeptideAtlas" id="A0A3Q2H4N0"/>
    </source>
</evidence>
<feature type="signal peptide" evidence="16">
    <location>
        <begin position="1"/>
        <end position="18"/>
    </location>
</feature>
<reference evidence="17" key="3">
    <citation type="submission" date="2025-09" db="UniProtKB">
        <authorList>
            <consortium name="Ensembl"/>
        </authorList>
    </citation>
    <scope>IDENTIFICATION</scope>
    <source>
        <strain evidence="17">Thoroughbred</strain>
    </source>
</reference>
<evidence type="ECO:0000256" key="15">
    <source>
        <dbReference type="RuleBase" id="RU000461"/>
    </source>
</evidence>
<evidence type="ECO:0000256" key="6">
    <source>
        <dbReference type="ARBA" id="ARBA00022617"/>
    </source>
</evidence>
<dbReference type="SUPFAM" id="SSF48264">
    <property type="entry name" value="Cytochrome P450"/>
    <property type="match status" value="1"/>
</dbReference>
<keyword evidence="10 15" id="KW-0560">Oxidoreductase</keyword>
<dbReference type="PRINTS" id="PR00463">
    <property type="entry name" value="EP450I"/>
</dbReference>
<keyword evidence="9" id="KW-0492">Microsome</keyword>
<dbReference type="InterPro" id="IPR002401">
    <property type="entry name" value="Cyt_P450_E_grp-I"/>
</dbReference>
<feature type="chain" id="PRO_5018651827" description="unspecific monooxygenase" evidence="16">
    <location>
        <begin position="19"/>
        <end position="490"/>
    </location>
</feature>
<evidence type="ECO:0000256" key="10">
    <source>
        <dbReference type="ARBA" id="ARBA00023002"/>
    </source>
</evidence>
<keyword evidence="18" id="KW-1185">Reference proteome</keyword>
<dbReference type="GO" id="GO:0016712">
    <property type="term" value="F:oxidoreductase activity, acting on paired donors, with incorporation or reduction of molecular oxygen, reduced flavin or flavoprotein as one donor, and incorporation of one atom of oxygen"/>
    <property type="evidence" value="ECO:0000318"/>
    <property type="project" value="GO_Central"/>
</dbReference>
<keyword evidence="13" id="KW-0472">Membrane</keyword>
<dbReference type="InterPro" id="IPR036396">
    <property type="entry name" value="Cyt_P450_sf"/>
</dbReference>